<reference evidence="1 2" key="1">
    <citation type="journal article" date="2013" name="Mar. Genomics">
        <title>Expression of sulfatases in Rhodopirellula baltica and the diversity of sulfatases in the genus Rhodopirellula.</title>
        <authorList>
            <person name="Wegner C.E."/>
            <person name="Richter-Heitmann T."/>
            <person name="Klindworth A."/>
            <person name="Klockow C."/>
            <person name="Richter M."/>
            <person name="Achstetter T."/>
            <person name="Glockner F.O."/>
            <person name="Harder J."/>
        </authorList>
    </citation>
    <scope>NUCLEOTIDE SEQUENCE [LARGE SCALE GENOMIC DNA]</scope>
    <source>
        <strain evidence="1 2">SM41</strain>
    </source>
</reference>
<evidence type="ECO:0000313" key="1">
    <source>
        <dbReference type="EMBL" id="EMI51970.1"/>
    </source>
</evidence>
<protein>
    <submittedName>
        <fullName evidence="1">Uncharacterized protein</fullName>
    </submittedName>
</protein>
<name>M5TS35_9BACT</name>
<gene>
    <name evidence="1" type="ORF">RSSM_06603</name>
</gene>
<accession>M5TS35</accession>
<dbReference type="AlphaFoldDB" id="M5TS35"/>
<dbReference type="PATRIC" id="fig|1263870.3.peg.7006"/>
<proteinExistence type="predicted"/>
<organism evidence="1 2">
    <name type="scientific">Rhodopirellula sallentina SM41</name>
    <dbReference type="NCBI Taxonomy" id="1263870"/>
    <lineage>
        <taxon>Bacteria</taxon>
        <taxon>Pseudomonadati</taxon>
        <taxon>Planctomycetota</taxon>
        <taxon>Planctomycetia</taxon>
        <taxon>Pirellulales</taxon>
        <taxon>Pirellulaceae</taxon>
        <taxon>Rhodopirellula</taxon>
    </lineage>
</organism>
<sequence>MFGGTGDERVSSFWRVDDVRGIEVSIYTATGKADASSTHCDLSCPKRQ</sequence>
<evidence type="ECO:0000313" key="2">
    <source>
        <dbReference type="Proteomes" id="UP000011885"/>
    </source>
</evidence>
<keyword evidence="2" id="KW-1185">Reference proteome</keyword>
<dbReference type="EMBL" id="ANOH01000462">
    <property type="protein sequence ID" value="EMI51970.1"/>
    <property type="molecule type" value="Genomic_DNA"/>
</dbReference>
<comment type="caution">
    <text evidence="1">The sequence shown here is derived from an EMBL/GenBank/DDBJ whole genome shotgun (WGS) entry which is preliminary data.</text>
</comment>
<dbReference type="Proteomes" id="UP000011885">
    <property type="component" value="Unassembled WGS sequence"/>
</dbReference>